<dbReference type="PROSITE" id="PS00086">
    <property type="entry name" value="CYTOCHROME_P450"/>
    <property type="match status" value="1"/>
</dbReference>
<gene>
    <name evidence="3" type="ORF">GCM10022247_53640</name>
</gene>
<sequence>MTNRAETLEFYRQMRAEAPVHFDADTGAWLVFGYDAASTVMSDHRTFSSDFSGVAEVQDELNADEDLATLGNHFGWTDPPVHRTLRGLVSKAFTARMVARMEPRVTDIATELLDRIGDRKDFDFITDFAHPLPVVVIAEMLGVPAADRDRFKKWSDALLEQPDREDGVEADTAALKEMVAYLRAHIRSRAGTPTDDLTTKLVEAEIDGERLSENQIIGTLGVLMMAGHITTTTLLGNAMLCFDEHPEVLRRVRDDPSLLPATIEEVLRYRTSFERAARLVKHDTTLGGQDLKAGQLVLVLIDSANRDERHGCPSSFDIDRAQNQHLSFGHGIHFCLGAPLARLEARIALELLLKRYSALSVLSSSFYEAHSMVVPHHMPVRVRP</sequence>
<evidence type="ECO:0000256" key="1">
    <source>
        <dbReference type="ARBA" id="ARBA00010617"/>
    </source>
</evidence>
<dbReference type="EMBL" id="BAABAL010000018">
    <property type="protein sequence ID" value="GAA4022656.1"/>
    <property type="molecule type" value="Genomic_DNA"/>
</dbReference>
<dbReference type="InterPro" id="IPR017972">
    <property type="entry name" value="Cyt_P450_CS"/>
</dbReference>
<keyword evidence="2" id="KW-0560">Oxidoreductase</keyword>
<keyword evidence="2" id="KW-0408">Iron</keyword>
<dbReference type="SUPFAM" id="SSF48264">
    <property type="entry name" value="Cytochrome P450"/>
    <property type="match status" value="1"/>
</dbReference>
<dbReference type="PRINTS" id="PR00359">
    <property type="entry name" value="BP450"/>
</dbReference>
<keyword evidence="4" id="KW-1185">Reference proteome</keyword>
<dbReference type="InterPro" id="IPR002397">
    <property type="entry name" value="Cyt_P450_B"/>
</dbReference>
<accession>A0ABP7T8N2</accession>
<name>A0ABP7T8N2_9PSEU</name>
<dbReference type="PANTHER" id="PTHR46696">
    <property type="entry name" value="P450, PUTATIVE (EUROFUNG)-RELATED"/>
    <property type="match status" value="1"/>
</dbReference>
<dbReference type="Proteomes" id="UP001501747">
    <property type="component" value="Unassembled WGS sequence"/>
</dbReference>
<keyword evidence="2" id="KW-0479">Metal-binding</keyword>
<dbReference type="Pfam" id="PF00067">
    <property type="entry name" value="p450"/>
    <property type="match status" value="1"/>
</dbReference>
<evidence type="ECO:0000256" key="2">
    <source>
        <dbReference type="RuleBase" id="RU000461"/>
    </source>
</evidence>
<dbReference type="PANTHER" id="PTHR46696:SF1">
    <property type="entry name" value="CYTOCHROME P450 YJIB-RELATED"/>
    <property type="match status" value="1"/>
</dbReference>
<evidence type="ECO:0000313" key="4">
    <source>
        <dbReference type="Proteomes" id="UP001501747"/>
    </source>
</evidence>
<dbReference type="Gene3D" id="1.10.630.10">
    <property type="entry name" value="Cytochrome P450"/>
    <property type="match status" value="1"/>
</dbReference>
<comment type="caution">
    <text evidence="3">The sequence shown here is derived from an EMBL/GenBank/DDBJ whole genome shotgun (WGS) entry which is preliminary data.</text>
</comment>
<evidence type="ECO:0000313" key="3">
    <source>
        <dbReference type="EMBL" id="GAA4022656.1"/>
    </source>
</evidence>
<protein>
    <submittedName>
        <fullName evidence="3">Cytochrome P450</fullName>
    </submittedName>
</protein>
<dbReference type="InterPro" id="IPR036396">
    <property type="entry name" value="Cyt_P450_sf"/>
</dbReference>
<dbReference type="CDD" id="cd11032">
    <property type="entry name" value="P450_EryK-like"/>
    <property type="match status" value="1"/>
</dbReference>
<dbReference type="RefSeq" id="WP_344880248.1">
    <property type="nucleotide sequence ID" value="NZ_BAABAL010000018.1"/>
</dbReference>
<comment type="similarity">
    <text evidence="1 2">Belongs to the cytochrome P450 family.</text>
</comment>
<organism evidence="3 4">
    <name type="scientific">Allokutzneria multivorans</name>
    <dbReference type="NCBI Taxonomy" id="1142134"/>
    <lineage>
        <taxon>Bacteria</taxon>
        <taxon>Bacillati</taxon>
        <taxon>Actinomycetota</taxon>
        <taxon>Actinomycetes</taxon>
        <taxon>Pseudonocardiales</taxon>
        <taxon>Pseudonocardiaceae</taxon>
        <taxon>Allokutzneria</taxon>
    </lineage>
</organism>
<dbReference type="InterPro" id="IPR001128">
    <property type="entry name" value="Cyt_P450"/>
</dbReference>
<proteinExistence type="inferred from homology"/>
<keyword evidence="2" id="KW-0503">Monooxygenase</keyword>
<reference evidence="4" key="1">
    <citation type="journal article" date="2019" name="Int. J. Syst. Evol. Microbiol.">
        <title>The Global Catalogue of Microorganisms (GCM) 10K type strain sequencing project: providing services to taxonomists for standard genome sequencing and annotation.</title>
        <authorList>
            <consortium name="The Broad Institute Genomics Platform"/>
            <consortium name="The Broad Institute Genome Sequencing Center for Infectious Disease"/>
            <person name="Wu L."/>
            <person name="Ma J."/>
        </authorList>
    </citation>
    <scope>NUCLEOTIDE SEQUENCE [LARGE SCALE GENOMIC DNA]</scope>
    <source>
        <strain evidence="4">JCM 17342</strain>
    </source>
</reference>
<keyword evidence="2" id="KW-0349">Heme</keyword>